<proteinExistence type="predicted"/>
<comment type="caution">
    <text evidence="1">The sequence shown here is derived from an EMBL/GenBank/DDBJ whole genome shotgun (WGS) entry which is preliminary data.</text>
</comment>
<keyword evidence="1" id="KW-0418">Kinase</keyword>
<dbReference type="Pfam" id="PF03096">
    <property type="entry name" value="Ndr"/>
    <property type="match status" value="1"/>
</dbReference>
<sequence length="851" mass="97062">MRFTKTRVNSCENFSFDLGNDGHHVQNYFEPSEVGGSAIYPENHQLPPCLSSMDLMHSDISFEDKSEYAVDEDDRLGIQIQTLAPSTEFEASQEDAKEVHNYFSIHPPIFSYFPKKFCKEISSTYSADLCYNDLTLFDHIGIMHVEAKIISDLVFDPGGIYCTEHLLLYNLTACKMSSTYLRKCLMNCTQELRAYVISSSKPLFTRYAPIDQAKAVGLILVSPICRAPSWTEWLNKILKKLLYFYCMCTAHKTCYMEHYLKNQNFYKIEIGIINQSPSAFNRLIEDIVIIKYWFQALIGFSSVINWLGQFDDILDSSCIFNSHSTTSTDICVTHKSLKHYFSLESNELLPPTGCEIFLGKIVDDFITEVQSLRQWKIAIYEVTLKNMSSLLITYFRAKTSESSKKVIVLDKILTLPFDPGGFTSYLEISTGAAILIVVHASYFLVKPSNMMPFWGVEVLVALFCFICSRKVIFIHKRLDEAHGKIYPDIHSRIERTDSLMTGNLWVRDPQIITPSDISFHVQGDLVALMVSATLYTICCTLQKLRIVGDRKYAVHWASKVQLSRIFSLIHLAGCYSSIDWGKESQHILNKCRSQTAIIWYRLCHVTYSFHMLIPRRFHTANFLKVSTQEKNLSSNPERFSKVLMMNLMNNLSNAVAFSPDKNMFASVNIDFFQKTTICGLVQYTRDIFDTSCYNGSSSALEDKEARGIYIFYYINFAQSTTPSQIYFGDEHSENFFSLRKGKSEIVLICLILVQRMGTSEVDHNFISIACVWLAFFAAQGSYLCQMLGICQIPMGSLWDALSEFQQHYPSFDLEDKVLIKEGGSVMQISKSPFVGPVQYGPNHTAYEMGAD</sequence>
<keyword evidence="2" id="KW-1185">Reference proteome</keyword>
<dbReference type="AlphaFoldDB" id="A0A834VZ30"/>
<dbReference type="GO" id="GO:0016301">
    <property type="term" value="F:kinase activity"/>
    <property type="evidence" value="ECO:0007669"/>
    <property type="project" value="UniProtKB-KW"/>
</dbReference>
<evidence type="ECO:0000313" key="1">
    <source>
        <dbReference type="EMBL" id="KAF7802220.1"/>
    </source>
</evidence>
<dbReference type="EMBL" id="JAAIUW010000013">
    <property type="protein sequence ID" value="KAF7802220.1"/>
    <property type="molecule type" value="Genomic_DNA"/>
</dbReference>
<evidence type="ECO:0000313" key="2">
    <source>
        <dbReference type="Proteomes" id="UP000634136"/>
    </source>
</evidence>
<dbReference type="Proteomes" id="UP000634136">
    <property type="component" value="Unassembled WGS sequence"/>
</dbReference>
<reference evidence="1" key="1">
    <citation type="submission" date="2020-09" db="EMBL/GenBank/DDBJ databases">
        <title>Genome-Enabled Discovery of Anthraquinone Biosynthesis in Senna tora.</title>
        <authorList>
            <person name="Kang S.-H."/>
            <person name="Pandey R.P."/>
            <person name="Lee C.-M."/>
            <person name="Sim J.-S."/>
            <person name="Jeong J.-T."/>
            <person name="Choi B.-S."/>
            <person name="Jung M."/>
            <person name="Ginzburg D."/>
            <person name="Zhao K."/>
            <person name="Won S.Y."/>
            <person name="Oh T.-J."/>
            <person name="Yu Y."/>
            <person name="Kim N.-H."/>
            <person name="Lee O.R."/>
            <person name="Lee T.-H."/>
            <person name="Bashyal P."/>
            <person name="Kim T.-S."/>
            <person name="Lee W.-H."/>
            <person name="Kawkins C."/>
            <person name="Kim C.-K."/>
            <person name="Kim J.S."/>
            <person name="Ahn B.O."/>
            <person name="Rhee S.Y."/>
            <person name="Sohng J.K."/>
        </authorList>
    </citation>
    <scope>NUCLEOTIDE SEQUENCE</scope>
    <source>
        <tissue evidence="1">Leaf</tissue>
    </source>
</reference>
<dbReference type="InterPro" id="IPR004142">
    <property type="entry name" value="NDRG"/>
</dbReference>
<protein>
    <submittedName>
        <fullName evidence="1">Cysteine-rich receptor-like protein kinase 15</fullName>
    </submittedName>
</protein>
<gene>
    <name evidence="1" type="ORF">G2W53_041331</name>
</gene>
<organism evidence="1 2">
    <name type="scientific">Senna tora</name>
    <dbReference type="NCBI Taxonomy" id="362788"/>
    <lineage>
        <taxon>Eukaryota</taxon>
        <taxon>Viridiplantae</taxon>
        <taxon>Streptophyta</taxon>
        <taxon>Embryophyta</taxon>
        <taxon>Tracheophyta</taxon>
        <taxon>Spermatophyta</taxon>
        <taxon>Magnoliopsida</taxon>
        <taxon>eudicotyledons</taxon>
        <taxon>Gunneridae</taxon>
        <taxon>Pentapetalae</taxon>
        <taxon>rosids</taxon>
        <taxon>fabids</taxon>
        <taxon>Fabales</taxon>
        <taxon>Fabaceae</taxon>
        <taxon>Caesalpinioideae</taxon>
        <taxon>Cassia clade</taxon>
        <taxon>Senna</taxon>
    </lineage>
</organism>
<accession>A0A834VZ30</accession>
<keyword evidence="1" id="KW-0675">Receptor</keyword>
<name>A0A834VZ30_9FABA</name>
<keyword evidence="1" id="KW-0808">Transferase</keyword>